<feature type="domain" description="Exonuclease" evidence="10">
    <location>
        <begin position="90"/>
        <end position="257"/>
    </location>
</feature>
<protein>
    <recommendedName>
        <fullName evidence="3">RNA exonuclease 4</fullName>
    </recommendedName>
</protein>
<evidence type="ECO:0000256" key="4">
    <source>
        <dbReference type="ARBA" id="ARBA00022552"/>
    </source>
</evidence>
<comment type="subcellular location">
    <subcellularLocation>
        <location evidence="1">Nucleus</location>
    </subcellularLocation>
</comment>
<dbReference type="InterPro" id="IPR037431">
    <property type="entry name" value="REX4_DEDDh_dom"/>
</dbReference>
<dbReference type="PANTHER" id="PTHR12801:SF45">
    <property type="entry name" value="RNA EXONUCLEASE 4"/>
    <property type="match status" value="1"/>
</dbReference>
<evidence type="ECO:0000256" key="3">
    <source>
        <dbReference type="ARBA" id="ARBA00016937"/>
    </source>
</evidence>
<reference evidence="11 12" key="1">
    <citation type="journal article" date="2022" name="Nat. Plants">
        <title>Genomes of leafy and leafless Platanthera orchids illuminate the evolution of mycoheterotrophy.</title>
        <authorList>
            <person name="Li M.H."/>
            <person name="Liu K.W."/>
            <person name="Li Z."/>
            <person name="Lu H.C."/>
            <person name="Ye Q.L."/>
            <person name="Zhang D."/>
            <person name="Wang J.Y."/>
            <person name="Li Y.F."/>
            <person name="Zhong Z.M."/>
            <person name="Liu X."/>
            <person name="Yu X."/>
            <person name="Liu D.K."/>
            <person name="Tu X.D."/>
            <person name="Liu B."/>
            <person name="Hao Y."/>
            <person name="Liao X.Y."/>
            <person name="Jiang Y.T."/>
            <person name="Sun W.H."/>
            <person name="Chen J."/>
            <person name="Chen Y.Q."/>
            <person name="Ai Y."/>
            <person name="Zhai J.W."/>
            <person name="Wu S.S."/>
            <person name="Zhou Z."/>
            <person name="Hsiao Y.Y."/>
            <person name="Wu W.L."/>
            <person name="Chen Y.Y."/>
            <person name="Lin Y.F."/>
            <person name="Hsu J.L."/>
            <person name="Li C.Y."/>
            <person name="Wang Z.W."/>
            <person name="Zhao X."/>
            <person name="Zhong W.Y."/>
            <person name="Ma X.K."/>
            <person name="Ma L."/>
            <person name="Huang J."/>
            <person name="Chen G.Z."/>
            <person name="Huang M.Z."/>
            <person name="Huang L."/>
            <person name="Peng D.H."/>
            <person name="Luo Y.B."/>
            <person name="Zou S.Q."/>
            <person name="Chen S.P."/>
            <person name="Lan S."/>
            <person name="Tsai W.C."/>
            <person name="Van de Peer Y."/>
            <person name="Liu Z.J."/>
        </authorList>
    </citation>
    <scope>NUCLEOTIDE SEQUENCE [LARGE SCALE GENOMIC DNA]</scope>
    <source>
        <strain evidence="11">Lor287</strain>
    </source>
</reference>
<dbReference type="Gene3D" id="3.30.420.10">
    <property type="entry name" value="Ribonuclease H-like superfamily/Ribonuclease H"/>
    <property type="match status" value="1"/>
</dbReference>
<dbReference type="EMBL" id="JBBWWQ010000013">
    <property type="protein sequence ID" value="KAK8933299.1"/>
    <property type="molecule type" value="Genomic_DNA"/>
</dbReference>
<evidence type="ECO:0000259" key="10">
    <source>
        <dbReference type="SMART" id="SM00479"/>
    </source>
</evidence>
<accession>A0AAP0B8A5</accession>
<dbReference type="Pfam" id="PF00929">
    <property type="entry name" value="RNase_T"/>
    <property type="match status" value="1"/>
</dbReference>
<evidence type="ECO:0000256" key="1">
    <source>
        <dbReference type="ARBA" id="ARBA00004123"/>
    </source>
</evidence>
<comment type="function">
    <text evidence="9">Exoribonuclease involved in ribosome biosynthesis. Involved in the processing of ITS1, the internal transcribed spacer localized between the 18S and 5.8S rRNAs.</text>
</comment>
<dbReference type="GO" id="GO:0003676">
    <property type="term" value="F:nucleic acid binding"/>
    <property type="evidence" value="ECO:0007669"/>
    <property type="project" value="InterPro"/>
</dbReference>
<evidence type="ECO:0000256" key="6">
    <source>
        <dbReference type="ARBA" id="ARBA00022801"/>
    </source>
</evidence>
<dbReference type="SMART" id="SM00479">
    <property type="entry name" value="EXOIII"/>
    <property type="match status" value="1"/>
</dbReference>
<name>A0AAP0B8A5_9ASPA</name>
<keyword evidence="4" id="KW-0698">rRNA processing</keyword>
<dbReference type="Proteomes" id="UP001418222">
    <property type="component" value="Unassembled WGS sequence"/>
</dbReference>
<comment type="similarity">
    <text evidence="2">Belongs to the REXO4 family.</text>
</comment>
<dbReference type="GO" id="GO:0005634">
    <property type="term" value="C:nucleus"/>
    <property type="evidence" value="ECO:0007669"/>
    <property type="project" value="UniProtKB-SubCell"/>
</dbReference>
<evidence type="ECO:0000313" key="11">
    <source>
        <dbReference type="EMBL" id="KAK8933299.1"/>
    </source>
</evidence>
<comment type="caution">
    <text evidence="11">The sequence shown here is derived from an EMBL/GenBank/DDBJ whole genome shotgun (WGS) entry which is preliminary data.</text>
</comment>
<keyword evidence="12" id="KW-1185">Reference proteome</keyword>
<dbReference type="GO" id="GO:0008408">
    <property type="term" value="F:3'-5' exonuclease activity"/>
    <property type="evidence" value="ECO:0007669"/>
    <property type="project" value="InterPro"/>
</dbReference>
<evidence type="ECO:0000256" key="9">
    <source>
        <dbReference type="ARBA" id="ARBA00025599"/>
    </source>
</evidence>
<evidence type="ECO:0000256" key="7">
    <source>
        <dbReference type="ARBA" id="ARBA00022839"/>
    </source>
</evidence>
<dbReference type="CDD" id="cd06144">
    <property type="entry name" value="REX4_like"/>
    <property type="match status" value="1"/>
</dbReference>
<evidence type="ECO:0000313" key="12">
    <source>
        <dbReference type="Proteomes" id="UP001418222"/>
    </source>
</evidence>
<evidence type="ECO:0000256" key="8">
    <source>
        <dbReference type="ARBA" id="ARBA00023242"/>
    </source>
</evidence>
<organism evidence="11 12">
    <name type="scientific">Platanthera zijinensis</name>
    <dbReference type="NCBI Taxonomy" id="2320716"/>
    <lineage>
        <taxon>Eukaryota</taxon>
        <taxon>Viridiplantae</taxon>
        <taxon>Streptophyta</taxon>
        <taxon>Embryophyta</taxon>
        <taxon>Tracheophyta</taxon>
        <taxon>Spermatophyta</taxon>
        <taxon>Magnoliopsida</taxon>
        <taxon>Liliopsida</taxon>
        <taxon>Asparagales</taxon>
        <taxon>Orchidaceae</taxon>
        <taxon>Orchidoideae</taxon>
        <taxon>Orchideae</taxon>
        <taxon>Orchidinae</taxon>
        <taxon>Platanthera</taxon>
    </lineage>
</organism>
<keyword evidence="7" id="KW-0269">Exonuclease</keyword>
<sequence length="277" mass="32424">MVVCETSSGATRMMKRRGGSLKVSKKERNEERIKKKKTLQNNGVWLKLQTRLQISCRRHVESKRKSRREKPIMISALFTFSLSSTSSSLSTYSSDLHLTEEVSTTCRVVGLWGRRPADGRVTPVNTWGNVVYDEYVRPLDYVVDFRTKISGIRPKNLKKAKEFMTVQKKVAELIKGRILVGHALHNDLKVLLLSHPRKDIRDTSEYQPLFREGRKRSLRYLAAEILDVKIQQKEHCSQERASMTRLFYFTFVNAQWKRNWKIGVDYFPKKRKVYRLI</sequence>
<dbReference type="InterPro" id="IPR012337">
    <property type="entry name" value="RNaseH-like_sf"/>
</dbReference>
<dbReference type="SUPFAM" id="SSF53098">
    <property type="entry name" value="Ribonuclease H-like"/>
    <property type="match status" value="1"/>
</dbReference>
<dbReference type="InterPro" id="IPR013520">
    <property type="entry name" value="Ribonucl_H"/>
</dbReference>
<keyword evidence="5" id="KW-0540">Nuclease</keyword>
<gene>
    <name evidence="11" type="primary">SDN2</name>
    <name evidence="11" type="ORF">KSP39_PZI016033</name>
</gene>
<dbReference type="InterPro" id="IPR047021">
    <property type="entry name" value="REXO1/3/4-like"/>
</dbReference>
<dbReference type="AlphaFoldDB" id="A0AAP0B8A5"/>
<keyword evidence="8" id="KW-0539">Nucleus</keyword>
<dbReference type="InterPro" id="IPR036397">
    <property type="entry name" value="RNaseH_sf"/>
</dbReference>
<dbReference type="PANTHER" id="PTHR12801">
    <property type="entry name" value="RNA EXONUCLEASE REXO1 / RECO3 FAMILY MEMBER-RELATED"/>
    <property type="match status" value="1"/>
</dbReference>
<keyword evidence="6" id="KW-0378">Hydrolase</keyword>
<evidence type="ECO:0000256" key="5">
    <source>
        <dbReference type="ARBA" id="ARBA00022722"/>
    </source>
</evidence>
<dbReference type="GO" id="GO:0006364">
    <property type="term" value="P:rRNA processing"/>
    <property type="evidence" value="ECO:0007669"/>
    <property type="project" value="UniProtKB-KW"/>
</dbReference>
<proteinExistence type="inferred from homology"/>
<evidence type="ECO:0000256" key="2">
    <source>
        <dbReference type="ARBA" id="ARBA00010489"/>
    </source>
</evidence>